<reference evidence="1" key="1">
    <citation type="submission" date="2013-07" db="EMBL/GenBank/DDBJ databases">
        <title>The genome of an arbuscular mycorrhizal fungus provides insights into the evolution of the oldest plant symbiosis.</title>
        <authorList>
            <consortium name="DOE Joint Genome Institute"/>
            <person name="Tisserant E."/>
            <person name="Malbreil M."/>
            <person name="Kuo A."/>
            <person name="Kohler A."/>
            <person name="Symeonidi A."/>
            <person name="Balestrini R."/>
            <person name="Charron P."/>
            <person name="Duensing N."/>
            <person name="Frei-dit-Frey N."/>
            <person name="Gianinazzi-Pearson V."/>
            <person name="Gilbert B."/>
            <person name="Handa Y."/>
            <person name="Hijri M."/>
            <person name="Kaul R."/>
            <person name="Kawaguchi M."/>
            <person name="Krajinski F."/>
            <person name="Lammers P."/>
            <person name="Lapierre D."/>
            <person name="Masclaux F.G."/>
            <person name="Murat C."/>
            <person name="Morin E."/>
            <person name="Ndikumana S."/>
            <person name="Pagni M."/>
            <person name="Petitpierre D."/>
            <person name="Requena N."/>
            <person name="Rosikiewicz P."/>
            <person name="Riley R."/>
            <person name="Saito K."/>
            <person name="San Clemente H."/>
            <person name="Shapiro H."/>
            <person name="van Tuinen D."/>
            <person name="Becard G."/>
            <person name="Bonfante P."/>
            <person name="Paszkowski U."/>
            <person name="Shachar-Hill Y."/>
            <person name="Young J.P."/>
            <person name="Sanders I.R."/>
            <person name="Henrissat B."/>
            <person name="Rensing S.A."/>
            <person name="Grigoriev I.V."/>
            <person name="Corradi N."/>
            <person name="Roux C."/>
            <person name="Martin F."/>
        </authorList>
    </citation>
    <scope>NUCLEOTIDE SEQUENCE</scope>
    <source>
        <strain evidence="1">DAOM 197198</strain>
    </source>
</reference>
<gene>
    <name evidence="1" type="ORF">GLOINDRAFT_3854</name>
</gene>
<dbReference type="AlphaFoldDB" id="U9TKE9"/>
<proteinExistence type="predicted"/>
<dbReference type="VEuPathDB" id="FungiDB:RhiirFUN_014807"/>
<organism evidence="1">
    <name type="scientific">Rhizophagus irregularis (strain DAOM 181602 / DAOM 197198 / MUCL 43194)</name>
    <name type="common">Arbuscular mycorrhizal fungus</name>
    <name type="synonym">Glomus intraradices</name>
    <dbReference type="NCBI Taxonomy" id="747089"/>
    <lineage>
        <taxon>Eukaryota</taxon>
        <taxon>Fungi</taxon>
        <taxon>Fungi incertae sedis</taxon>
        <taxon>Mucoromycota</taxon>
        <taxon>Glomeromycotina</taxon>
        <taxon>Glomeromycetes</taxon>
        <taxon>Glomerales</taxon>
        <taxon>Glomeraceae</taxon>
        <taxon>Rhizophagus</taxon>
    </lineage>
</organism>
<sequence>MSIEPPLMINLQLQRPPASYSTIKDNRIWIGSCSERIKDIIYLIWQIHPISPLTVRHARLFPSSTNVEALAICTALATCPRNSSVNIYTDFQLKLEDLLHKVKAHSGASLNDEADAQAKLGLTSQYSINTNPTSSIGP</sequence>
<dbReference type="SUPFAM" id="SSF53098">
    <property type="entry name" value="Ribonuclease H-like"/>
    <property type="match status" value="1"/>
</dbReference>
<accession>U9TKE9</accession>
<name>U9TKE9_RHIID</name>
<evidence type="ECO:0000313" key="1">
    <source>
        <dbReference type="EMBL" id="ESA06783.1"/>
    </source>
</evidence>
<evidence type="ECO:0008006" key="2">
    <source>
        <dbReference type="Google" id="ProtNLM"/>
    </source>
</evidence>
<dbReference type="EMBL" id="KI291160">
    <property type="protein sequence ID" value="ESA06783.1"/>
    <property type="molecule type" value="Genomic_DNA"/>
</dbReference>
<dbReference type="InterPro" id="IPR012337">
    <property type="entry name" value="RNaseH-like_sf"/>
</dbReference>
<dbReference type="HOGENOM" id="CLU_1856358_0_0_1"/>
<protein>
    <recommendedName>
        <fullName evidence="2">RNase H type-1 domain-containing protein</fullName>
    </recommendedName>
</protein>